<protein>
    <recommendedName>
        <fullName evidence="5">Ceramide transfer protein</fullName>
    </recommendedName>
    <alternativeName>
        <fullName evidence="12">Collagen type IV alpha-3-binding protein</fullName>
    </alternativeName>
</protein>
<dbReference type="Pfam" id="PF01852">
    <property type="entry name" value="START"/>
    <property type="match status" value="1"/>
</dbReference>
<proteinExistence type="predicted"/>
<comment type="catalytic activity">
    <reaction evidence="1">
        <text>N-hexadecanoylsphing-4-enine(in) = N-hexadecanoylsphing-4-enine(out)</text>
        <dbReference type="Rhea" id="RHEA:45720"/>
        <dbReference type="ChEBI" id="CHEBI:72959"/>
    </reaction>
</comment>
<evidence type="ECO:0000256" key="4">
    <source>
        <dbReference type="ARBA" id="ARBA00004555"/>
    </source>
</evidence>
<evidence type="ECO:0000256" key="3">
    <source>
        <dbReference type="ARBA" id="ARBA00004496"/>
    </source>
</evidence>
<evidence type="ECO:0000256" key="1">
    <source>
        <dbReference type="ARBA" id="ARBA00000074"/>
    </source>
</evidence>
<dbReference type="Proteomes" id="UP000708208">
    <property type="component" value="Unassembled WGS sequence"/>
</dbReference>
<evidence type="ECO:0000313" key="16">
    <source>
        <dbReference type="Proteomes" id="UP000708208"/>
    </source>
</evidence>
<evidence type="ECO:0000259" key="14">
    <source>
        <dbReference type="PROSITE" id="PS50848"/>
    </source>
</evidence>
<evidence type="ECO:0000313" key="15">
    <source>
        <dbReference type="EMBL" id="CAG7835937.1"/>
    </source>
</evidence>
<dbReference type="PANTHER" id="PTHR19308:SF53">
    <property type="entry name" value="CERAMIDE TRANSFER PROTEIN"/>
    <property type="match status" value="1"/>
</dbReference>
<dbReference type="FunFam" id="2.30.29.30:FF:000104">
    <property type="entry name" value="collagen type IV alpha-3-binding protein-like isoform X2"/>
    <property type="match status" value="1"/>
</dbReference>
<evidence type="ECO:0000256" key="7">
    <source>
        <dbReference type="ARBA" id="ARBA00022490"/>
    </source>
</evidence>
<keyword evidence="16" id="KW-1185">Reference proteome</keyword>
<keyword evidence="10" id="KW-0175">Coiled coil</keyword>
<dbReference type="SMART" id="SM00234">
    <property type="entry name" value="START"/>
    <property type="match status" value="1"/>
</dbReference>
<dbReference type="GO" id="GO:0005794">
    <property type="term" value="C:Golgi apparatus"/>
    <property type="evidence" value="ECO:0007669"/>
    <property type="project" value="UniProtKB-SubCell"/>
</dbReference>
<dbReference type="GO" id="GO:0008289">
    <property type="term" value="F:lipid binding"/>
    <property type="evidence" value="ECO:0007669"/>
    <property type="project" value="InterPro"/>
</dbReference>
<dbReference type="EMBL" id="CAJVCH010570807">
    <property type="protein sequence ID" value="CAG7835937.1"/>
    <property type="molecule type" value="Genomic_DNA"/>
</dbReference>
<evidence type="ECO:0000256" key="11">
    <source>
        <dbReference type="ARBA" id="ARBA00023055"/>
    </source>
</evidence>
<dbReference type="InterPro" id="IPR001849">
    <property type="entry name" value="PH_domain"/>
</dbReference>
<dbReference type="AlphaFoldDB" id="A0A8J2LGS0"/>
<dbReference type="PROSITE" id="PS50003">
    <property type="entry name" value="PH_DOMAIN"/>
    <property type="match status" value="1"/>
</dbReference>
<dbReference type="PANTHER" id="PTHR19308">
    <property type="entry name" value="PHOSPHATIDYLCHOLINE TRANSFER PROTEIN"/>
    <property type="match status" value="1"/>
</dbReference>
<dbReference type="CDD" id="cd08872">
    <property type="entry name" value="START_STARD11-like"/>
    <property type="match status" value="1"/>
</dbReference>
<evidence type="ECO:0000256" key="9">
    <source>
        <dbReference type="ARBA" id="ARBA00023034"/>
    </source>
</evidence>
<sequence length="612" mass="70157">MSQEHSPNLTDEEDDALAVSNNGDVHGILCKWTNYIHGWQDRYIILKDGTLSYYKSEQELSFGCRGAISILKANIRPHEFDECRFDVSVNDCVWYLRAETPEDKTRWVEALEHFKHESGYGSQNSLRRHGSTVSIASNTVSTTSSSSFRKGRGLKVKLAELETYRDILVQQIENLQKYFDVCATNVGASTLKSIPNGLDSPSVTSDSEDPPFYTPPPNGTSFVFIILEPMYHIQGDLDNLNINEVFAQKGLRTVDFRGEALTFKATTAGILTSLSHCIDVMSQREEMWKKRVEKEVEKRRKVEEYFKQALKEAQESKKMVVMGGPDCEEGPHSALNEDEFYDAVELGLDRLEEEEAFKERLKSMPVSVPRSQAQSHVLWPEIDRITAEQLHYARQGVGEGVWELFAEDGEMRMYKREEEVNGLVVDPLKAVHTVKGVTGFEMCHYFFSPDYRLDWETTIEQMKVLEKVSDDTMIFLQIHKRVWPASQRDALFWSHLRQVPDSRDPDAQNIWIVCNHSTEHHSAPEKSNGKYIRVFLTVALVCQTMIEPPKNGAQITRDDLTCKITYCSVVNPGGWAPASVLRAVYKREYPKFLKKFTHYVYDQCKNKPIRFN</sequence>
<comment type="subcellular location">
    <subcellularLocation>
        <location evidence="3">Cytoplasm</location>
    </subcellularLocation>
    <subcellularLocation>
        <location evidence="2">Endoplasmic reticulum</location>
    </subcellularLocation>
    <subcellularLocation>
        <location evidence="4">Golgi apparatus</location>
    </subcellularLocation>
</comment>
<evidence type="ECO:0000259" key="13">
    <source>
        <dbReference type="PROSITE" id="PS50003"/>
    </source>
</evidence>
<keyword evidence="7" id="KW-0963">Cytoplasm</keyword>
<evidence type="ECO:0000256" key="8">
    <source>
        <dbReference type="ARBA" id="ARBA00022824"/>
    </source>
</evidence>
<dbReference type="PROSITE" id="PS50848">
    <property type="entry name" value="START"/>
    <property type="match status" value="1"/>
</dbReference>
<name>A0A8J2LGS0_9HEXA</name>
<dbReference type="InterPro" id="IPR041952">
    <property type="entry name" value="STARD11_START"/>
</dbReference>
<feature type="domain" description="PH" evidence="13">
    <location>
        <begin position="22"/>
        <end position="116"/>
    </location>
</feature>
<dbReference type="FunFam" id="3.30.530.20:FF:000003">
    <property type="entry name" value="Collagen type IV alpha-3-binding protein-like protein"/>
    <property type="match status" value="1"/>
</dbReference>
<keyword evidence="11" id="KW-0445">Lipid transport</keyword>
<dbReference type="InterPro" id="IPR051213">
    <property type="entry name" value="START_lipid_transfer"/>
</dbReference>
<evidence type="ECO:0000256" key="12">
    <source>
        <dbReference type="ARBA" id="ARBA00031527"/>
    </source>
</evidence>
<evidence type="ECO:0000256" key="6">
    <source>
        <dbReference type="ARBA" id="ARBA00022448"/>
    </source>
</evidence>
<comment type="caution">
    <text evidence="15">The sequence shown here is derived from an EMBL/GenBank/DDBJ whole genome shotgun (WGS) entry which is preliminary data.</text>
</comment>
<evidence type="ECO:0000256" key="10">
    <source>
        <dbReference type="ARBA" id="ARBA00023054"/>
    </source>
</evidence>
<reference evidence="15" key="1">
    <citation type="submission" date="2021-06" db="EMBL/GenBank/DDBJ databases">
        <authorList>
            <person name="Hodson N. C."/>
            <person name="Mongue J. A."/>
            <person name="Jaron S. K."/>
        </authorList>
    </citation>
    <scope>NUCLEOTIDE SEQUENCE</scope>
</reference>
<keyword evidence="8" id="KW-0256">Endoplasmic reticulum</keyword>
<evidence type="ECO:0000256" key="5">
    <source>
        <dbReference type="ARBA" id="ARBA00021440"/>
    </source>
</evidence>
<dbReference type="GO" id="GO:0035621">
    <property type="term" value="P:ER to Golgi ceramide transport"/>
    <property type="evidence" value="ECO:0007669"/>
    <property type="project" value="TreeGrafter"/>
</dbReference>
<gene>
    <name evidence="15" type="ORF">AFUS01_LOCUS45242</name>
</gene>
<dbReference type="GO" id="GO:0005783">
    <property type="term" value="C:endoplasmic reticulum"/>
    <property type="evidence" value="ECO:0007669"/>
    <property type="project" value="UniProtKB-SubCell"/>
</dbReference>
<keyword evidence="6" id="KW-0813">Transport</keyword>
<dbReference type="InterPro" id="IPR002913">
    <property type="entry name" value="START_lipid-bd_dom"/>
</dbReference>
<organism evidence="15 16">
    <name type="scientific">Allacma fusca</name>
    <dbReference type="NCBI Taxonomy" id="39272"/>
    <lineage>
        <taxon>Eukaryota</taxon>
        <taxon>Metazoa</taxon>
        <taxon>Ecdysozoa</taxon>
        <taxon>Arthropoda</taxon>
        <taxon>Hexapoda</taxon>
        <taxon>Collembola</taxon>
        <taxon>Symphypleona</taxon>
        <taxon>Sminthuridae</taxon>
        <taxon>Allacma</taxon>
    </lineage>
</organism>
<dbReference type="OrthoDB" id="2344588at2759"/>
<feature type="domain" description="START" evidence="14">
    <location>
        <begin position="402"/>
        <end position="596"/>
    </location>
</feature>
<keyword evidence="9" id="KW-0333">Golgi apparatus</keyword>
<dbReference type="CDD" id="cd13283">
    <property type="entry name" value="PH_GPBP"/>
    <property type="match status" value="1"/>
</dbReference>
<accession>A0A8J2LGS0</accession>
<evidence type="ECO:0000256" key="2">
    <source>
        <dbReference type="ARBA" id="ARBA00004240"/>
    </source>
</evidence>
<dbReference type="SMART" id="SM00233">
    <property type="entry name" value="PH"/>
    <property type="match status" value="1"/>
</dbReference>
<dbReference type="Pfam" id="PF00169">
    <property type="entry name" value="PH"/>
    <property type="match status" value="1"/>
</dbReference>